<dbReference type="FunFam" id="4.10.280.10:FF:000022">
    <property type="entry name" value="Basic helix-loop-helix transcription factor"/>
    <property type="match status" value="1"/>
</dbReference>
<keyword evidence="3" id="KW-0805">Transcription regulation</keyword>
<dbReference type="Proteomes" id="UP001140206">
    <property type="component" value="Chromosome 2"/>
</dbReference>
<dbReference type="GO" id="GO:0000978">
    <property type="term" value="F:RNA polymerase II cis-regulatory region sequence-specific DNA binding"/>
    <property type="evidence" value="ECO:0007669"/>
    <property type="project" value="TreeGrafter"/>
</dbReference>
<keyword evidence="6" id="KW-0539">Nucleus</keyword>
<comment type="caution">
    <text evidence="9">The sequence shown here is derived from an EMBL/GenBank/DDBJ whole genome shotgun (WGS) entry which is preliminary data.</text>
</comment>
<evidence type="ECO:0000256" key="6">
    <source>
        <dbReference type="ARBA" id="ARBA00023242"/>
    </source>
</evidence>
<dbReference type="CDD" id="cd11454">
    <property type="entry name" value="bHLH_AtIND_like"/>
    <property type="match status" value="1"/>
</dbReference>
<dbReference type="PANTHER" id="PTHR16223">
    <property type="entry name" value="TRANSCRIPTION FACTOR BHLH83-RELATED"/>
    <property type="match status" value="1"/>
</dbReference>
<evidence type="ECO:0000256" key="3">
    <source>
        <dbReference type="ARBA" id="ARBA00023015"/>
    </source>
</evidence>
<comment type="subcellular location">
    <subcellularLocation>
        <location evidence="1">Nucleus</location>
    </subcellularLocation>
</comment>
<dbReference type="GO" id="GO:0000981">
    <property type="term" value="F:DNA-binding transcription factor activity, RNA polymerase II-specific"/>
    <property type="evidence" value="ECO:0007669"/>
    <property type="project" value="TreeGrafter"/>
</dbReference>
<feature type="compositionally biased region" description="Polar residues" evidence="7">
    <location>
        <begin position="125"/>
        <end position="147"/>
    </location>
</feature>
<accession>A0AAV8FJR8</accession>
<evidence type="ECO:0000256" key="2">
    <source>
        <dbReference type="ARBA" id="ARBA00005510"/>
    </source>
</evidence>
<dbReference type="GO" id="GO:0005634">
    <property type="term" value="C:nucleus"/>
    <property type="evidence" value="ECO:0007669"/>
    <property type="project" value="UniProtKB-SubCell"/>
</dbReference>
<dbReference type="GO" id="GO:0046983">
    <property type="term" value="F:protein dimerization activity"/>
    <property type="evidence" value="ECO:0007669"/>
    <property type="project" value="InterPro"/>
</dbReference>
<keyword evidence="4" id="KW-0238">DNA-binding</keyword>
<reference evidence="9" key="1">
    <citation type="submission" date="2022-08" db="EMBL/GenBank/DDBJ databases">
        <authorList>
            <person name="Marques A."/>
        </authorList>
    </citation>
    <scope>NUCLEOTIDE SEQUENCE</scope>
    <source>
        <strain evidence="9">RhyPub2mFocal</strain>
        <tissue evidence="9">Leaves</tissue>
    </source>
</reference>
<dbReference type="Gene3D" id="4.10.280.10">
    <property type="entry name" value="Helix-loop-helix DNA-binding domain"/>
    <property type="match status" value="1"/>
</dbReference>
<evidence type="ECO:0000256" key="4">
    <source>
        <dbReference type="ARBA" id="ARBA00023125"/>
    </source>
</evidence>
<dbReference type="SUPFAM" id="SSF47459">
    <property type="entry name" value="HLH, helix-loop-helix DNA-binding domain"/>
    <property type="match status" value="1"/>
</dbReference>
<dbReference type="AlphaFoldDB" id="A0AAV8FJR8"/>
<evidence type="ECO:0000313" key="9">
    <source>
        <dbReference type="EMBL" id="KAJ4791187.1"/>
    </source>
</evidence>
<keyword evidence="10" id="KW-1185">Reference proteome</keyword>
<dbReference type="SMART" id="SM00353">
    <property type="entry name" value="HLH"/>
    <property type="match status" value="1"/>
</dbReference>
<protein>
    <submittedName>
        <fullName evidence="9">Transcription factor bHLH84</fullName>
    </submittedName>
</protein>
<keyword evidence="5" id="KW-0804">Transcription</keyword>
<name>A0AAV8FJR8_9POAL</name>
<evidence type="ECO:0000256" key="7">
    <source>
        <dbReference type="SAM" id="MobiDB-lite"/>
    </source>
</evidence>
<dbReference type="PANTHER" id="PTHR16223:SF300">
    <property type="entry name" value="TRANSCRIPTION FACTOR BHLH133"/>
    <property type="match status" value="1"/>
</dbReference>
<feature type="region of interest" description="Disordered" evidence="7">
    <location>
        <begin position="112"/>
        <end position="150"/>
    </location>
</feature>
<evidence type="ECO:0000313" key="10">
    <source>
        <dbReference type="Proteomes" id="UP001140206"/>
    </source>
</evidence>
<gene>
    <name evidence="9" type="ORF">LUZ62_042433</name>
</gene>
<organism evidence="9 10">
    <name type="scientific">Rhynchospora pubera</name>
    <dbReference type="NCBI Taxonomy" id="906938"/>
    <lineage>
        <taxon>Eukaryota</taxon>
        <taxon>Viridiplantae</taxon>
        <taxon>Streptophyta</taxon>
        <taxon>Embryophyta</taxon>
        <taxon>Tracheophyta</taxon>
        <taxon>Spermatophyta</taxon>
        <taxon>Magnoliopsida</taxon>
        <taxon>Liliopsida</taxon>
        <taxon>Poales</taxon>
        <taxon>Cyperaceae</taxon>
        <taxon>Cyperoideae</taxon>
        <taxon>Rhynchosporeae</taxon>
        <taxon>Rhynchospora</taxon>
    </lineage>
</organism>
<dbReference type="Pfam" id="PF00010">
    <property type="entry name" value="HLH"/>
    <property type="match status" value="1"/>
</dbReference>
<feature type="domain" description="BHLH" evidence="8">
    <location>
        <begin position="146"/>
        <end position="195"/>
    </location>
</feature>
<comment type="similarity">
    <text evidence="2">Belongs to the bHLH protein family.</text>
</comment>
<dbReference type="InterPro" id="IPR045843">
    <property type="entry name" value="IND-like"/>
</dbReference>
<dbReference type="EMBL" id="JAMFTS010000002">
    <property type="protein sequence ID" value="KAJ4791187.1"/>
    <property type="molecule type" value="Genomic_DNA"/>
</dbReference>
<proteinExistence type="inferred from homology"/>
<dbReference type="InterPro" id="IPR011598">
    <property type="entry name" value="bHLH_dom"/>
</dbReference>
<evidence type="ECO:0000256" key="5">
    <source>
        <dbReference type="ARBA" id="ARBA00023163"/>
    </source>
</evidence>
<evidence type="ECO:0000256" key="1">
    <source>
        <dbReference type="ARBA" id="ARBA00004123"/>
    </source>
</evidence>
<sequence length="237" mass="27289">MEVRTYMSVKESEVMTQLLGAHCFQDYNSDFISCLSSSYYSNNWPQEDTYIGLSCEDAYIGINCEDLSAFCNTAASEINEDMINSKSIKRKCEMESMLDSCIEPLRKKNEWEENEGMSQEKIHQDSSSSLFENDSTNKSRASNSTGKYTKHSLYARKRREKINQRLRTLQKLIPNGTKVDISTMLEEAYQYVKFLQLQIKLLSSEEHWMYAPIAFNGITDGLNLDISQANQSRFNMA</sequence>
<dbReference type="PROSITE" id="PS50888">
    <property type="entry name" value="BHLH"/>
    <property type="match status" value="1"/>
</dbReference>
<dbReference type="InterPro" id="IPR036638">
    <property type="entry name" value="HLH_DNA-bd_sf"/>
</dbReference>
<evidence type="ECO:0000259" key="8">
    <source>
        <dbReference type="PROSITE" id="PS50888"/>
    </source>
</evidence>